<dbReference type="EMBL" id="CP029822">
    <property type="protein sequence ID" value="AZS51499.1"/>
    <property type="molecule type" value="Genomic_DNA"/>
</dbReference>
<dbReference type="CDD" id="cd14744">
    <property type="entry name" value="PAAR_CT_2"/>
    <property type="match status" value="1"/>
</dbReference>
<sequence length="88" mass="9391">MALKPVIRKGDTTTHGGTVIEGIEDYLVYDKPVACKSHMVLCPLCKGTFPIVEGVESVPIQGKPVAVADMKTACGAKLIASQTEYQIE</sequence>
<dbReference type="RefSeq" id="WP_127164249.1">
    <property type="nucleotide sequence ID" value="NZ_CP029822.1"/>
</dbReference>
<name>A0A3Q9JKF4_9GAMM</name>
<accession>A0A3Q9JKF4</accession>
<organism evidence="1 2">
    <name type="scientific">Entomomonas moraniae</name>
    <dbReference type="NCBI Taxonomy" id="2213226"/>
    <lineage>
        <taxon>Bacteria</taxon>
        <taxon>Pseudomonadati</taxon>
        <taxon>Pseudomonadota</taxon>
        <taxon>Gammaproteobacteria</taxon>
        <taxon>Pseudomonadales</taxon>
        <taxon>Pseudomonadaceae</taxon>
        <taxon>Entomomonas</taxon>
    </lineage>
</organism>
<protein>
    <submittedName>
        <fullName evidence="1">PAAR domain-containing protein</fullName>
    </submittedName>
</protein>
<dbReference type="AlphaFoldDB" id="A0A3Q9JKF4"/>
<evidence type="ECO:0000313" key="2">
    <source>
        <dbReference type="Proteomes" id="UP000273143"/>
    </source>
</evidence>
<evidence type="ECO:0000313" key="1">
    <source>
        <dbReference type="EMBL" id="AZS51499.1"/>
    </source>
</evidence>
<dbReference type="Pfam" id="PF05488">
    <property type="entry name" value="PAAR_motif"/>
    <property type="match status" value="1"/>
</dbReference>
<gene>
    <name evidence="1" type="ORF">DM558_12285</name>
</gene>
<dbReference type="Proteomes" id="UP000273143">
    <property type="component" value="Chromosome"/>
</dbReference>
<reference evidence="2" key="1">
    <citation type="submission" date="2018-06" db="EMBL/GenBank/DDBJ databases">
        <title>Complete genome of Pseudomonas insecticola strain QZS01.</title>
        <authorList>
            <person name="Wang J."/>
            <person name="Su Q."/>
        </authorList>
    </citation>
    <scope>NUCLEOTIDE SEQUENCE [LARGE SCALE GENOMIC DNA]</scope>
    <source>
        <strain evidence="2">QZS01</strain>
    </source>
</reference>
<proteinExistence type="predicted"/>
<dbReference type="KEGG" id="emo:DM558_12285"/>
<dbReference type="InterPro" id="IPR008727">
    <property type="entry name" value="PAAR_motif"/>
</dbReference>
<keyword evidence="2" id="KW-1185">Reference proteome</keyword>
<dbReference type="Gene3D" id="2.60.200.60">
    <property type="match status" value="1"/>
</dbReference>